<feature type="non-terminal residue" evidence="1">
    <location>
        <position position="1"/>
    </location>
</feature>
<sequence length="128" mass="13934">WTCPTAPALADALHLTFVDPVAASLKYEEIVRYRCTNQSVNPRTWEASCTDRGAIGPAASIFNGECEPEEEPTVGEESIEEQSPISCDNCMKAGTDHCEEDGNGTAICICKEGWKGLTCWVTPKFCPM</sequence>
<comment type="caution">
    <text evidence="1">The sequence shown here is derived from an EMBL/GenBank/DDBJ whole genome shotgun (WGS) entry which is preliminary data.</text>
</comment>
<organism evidence="1 2">
    <name type="scientific">Pristionchus fissidentatus</name>
    <dbReference type="NCBI Taxonomy" id="1538716"/>
    <lineage>
        <taxon>Eukaryota</taxon>
        <taxon>Metazoa</taxon>
        <taxon>Ecdysozoa</taxon>
        <taxon>Nematoda</taxon>
        <taxon>Chromadorea</taxon>
        <taxon>Rhabditida</taxon>
        <taxon>Rhabditina</taxon>
        <taxon>Diplogasteromorpha</taxon>
        <taxon>Diplogasteroidea</taxon>
        <taxon>Neodiplogasteridae</taxon>
        <taxon>Pristionchus</taxon>
    </lineage>
</organism>
<accession>A0AAV5WD20</accession>
<protein>
    <recommendedName>
        <fullName evidence="3">EGF-like domain-containing protein</fullName>
    </recommendedName>
</protein>
<evidence type="ECO:0000313" key="2">
    <source>
        <dbReference type="Proteomes" id="UP001432322"/>
    </source>
</evidence>
<evidence type="ECO:0000313" key="1">
    <source>
        <dbReference type="EMBL" id="GMT27714.1"/>
    </source>
</evidence>
<keyword evidence="2" id="KW-1185">Reference proteome</keyword>
<proteinExistence type="predicted"/>
<reference evidence="1" key="1">
    <citation type="submission" date="2023-10" db="EMBL/GenBank/DDBJ databases">
        <title>Genome assembly of Pristionchus species.</title>
        <authorList>
            <person name="Yoshida K."/>
            <person name="Sommer R.J."/>
        </authorList>
    </citation>
    <scope>NUCLEOTIDE SEQUENCE</scope>
    <source>
        <strain evidence="1">RS5133</strain>
    </source>
</reference>
<gene>
    <name evidence="1" type="ORF">PFISCL1PPCAC_19011</name>
</gene>
<evidence type="ECO:0008006" key="3">
    <source>
        <dbReference type="Google" id="ProtNLM"/>
    </source>
</evidence>
<dbReference type="EMBL" id="BTSY01000005">
    <property type="protein sequence ID" value="GMT27714.1"/>
    <property type="molecule type" value="Genomic_DNA"/>
</dbReference>
<dbReference type="Proteomes" id="UP001432322">
    <property type="component" value="Unassembled WGS sequence"/>
</dbReference>
<dbReference type="AlphaFoldDB" id="A0AAV5WD20"/>
<name>A0AAV5WD20_9BILA</name>
<feature type="non-terminal residue" evidence="1">
    <location>
        <position position="128"/>
    </location>
</feature>